<evidence type="ECO:0000313" key="1">
    <source>
        <dbReference type="EMBL" id="WAW09866.1"/>
    </source>
</evidence>
<gene>
    <name evidence="1" type="ORF">NB640_11695</name>
</gene>
<dbReference type="Proteomes" id="UP001156215">
    <property type="component" value="Chromosome"/>
</dbReference>
<dbReference type="KEGG" id="ovb:NB640_11695"/>
<name>A0A9E9LX62_9BURK</name>
<sequence>MLRRWVVLHALAGSWAEGASREAIRERVAKAYDRYQKCGMKGARSLFATQ</sequence>
<organism evidence="1 2">
    <name type="scientific">Oxalobacter vibrioformis</name>
    <dbReference type="NCBI Taxonomy" id="933080"/>
    <lineage>
        <taxon>Bacteria</taxon>
        <taxon>Pseudomonadati</taxon>
        <taxon>Pseudomonadota</taxon>
        <taxon>Betaproteobacteria</taxon>
        <taxon>Burkholderiales</taxon>
        <taxon>Oxalobacteraceae</taxon>
        <taxon>Oxalobacter</taxon>
    </lineage>
</organism>
<reference evidence="1" key="1">
    <citation type="journal article" date="2022" name="Front. Microbiol.">
        <title>New perspectives on an old grouping: The genomic and phenotypic variability of Oxalobacter formigenes and the implications for calcium oxalate stone prevention.</title>
        <authorList>
            <person name="Chmiel J.A."/>
            <person name="Carr C."/>
            <person name="Stuivenberg G.A."/>
            <person name="Venema R."/>
            <person name="Chanyi R.M."/>
            <person name="Al K.F."/>
            <person name="Giguere D."/>
            <person name="Say H."/>
            <person name="Akouris P.P."/>
            <person name="Dominguez Romero S.A."/>
            <person name="Kwong A."/>
            <person name="Tai V."/>
            <person name="Koval S.F."/>
            <person name="Razvi H."/>
            <person name="Bjazevic J."/>
            <person name="Burton J.P."/>
        </authorList>
    </citation>
    <scope>NUCLEOTIDE SEQUENCE</scope>
    <source>
        <strain evidence="1">WoOx3</strain>
    </source>
</reference>
<protein>
    <submittedName>
        <fullName evidence="1">Uncharacterized protein</fullName>
    </submittedName>
</protein>
<dbReference type="RefSeq" id="WP_269308871.1">
    <property type="nucleotide sequence ID" value="NZ_CP098242.1"/>
</dbReference>
<evidence type="ECO:0000313" key="2">
    <source>
        <dbReference type="Proteomes" id="UP001156215"/>
    </source>
</evidence>
<accession>A0A9E9LX62</accession>
<dbReference type="EMBL" id="CP098242">
    <property type="protein sequence ID" value="WAW09866.1"/>
    <property type="molecule type" value="Genomic_DNA"/>
</dbReference>
<dbReference type="AlphaFoldDB" id="A0A9E9LX62"/>
<keyword evidence="2" id="KW-1185">Reference proteome</keyword>
<proteinExistence type="predicted"/>